<organism evidence="1 2">
    <name type="scientific">Pristionchus fissidentatus</name>
    <dbReference type="NCBI Taxonomy" id="1538716"/>
    <lineage>
        <taxon>Eukaryota</taxon>
        <taxon>Metazoa</taxon>
        <taxon>Ecdysozoa</taxon>
        <taxon>Nematoda</taxon>
        <taxon>Chromadorea</taxon>
        <taxon>Rhabditida</taxon>
        <taxon>Rhabditina</taxon>
        <taxon>Diplogasteromorpha</taxon>
        <taxon>Diplogasteroidea</taxon>
        <taxon>Neodiplogasteridae</taxon>
        <taxon>Pristionchus</taxon>
    </lineage>
</organism>
<reference evidence="1" key="1">
    <citation type="submission" date="2023-10" db="EMBL/GenBank/DDBJ databases">
        <title>Genome assembly of Pristionchus species.</title>
        <authorList>
            <person name="Yoshida K."/>
            <person name="Sommer R.J."/>
        </authorList>
    </citation>
    <scope>NUCLEOTIDE SEQUENCE</scope>
    <source>
        <strain evidence="1">RS5133</strain>
    </source>
</reference>
<proteinExistence type="predicted"/>
<protein>
    <submittedName>
        <fullName evidence="1">Uncharacterized protein</fullName>
    </submittedName>
</protein>
<dbReference type="Proteomes" id="UP001432322">
    <property type="component" value="Unassembled WGS sequence"/>
</dbReference>
<keyword evidence="2" id="KW-1185">Reference proteome</keyword>
<evidence type="ECO:0000313" key="2">
    <source>
        <dbReference type="Proteomes" id="UP001432322"/>
    </source>
</evidence>
<dbReference type="EMBL" id="BTSY01000006">
    <property type="protein sequence ID" value="GMT33538.1"/>
    <property type="molecule type" value="Genomic_DNA"/>
</dbReference>
<accession>A0AAV5WTF4</accession>
<evidence type="ECO:0000313" key="1">
    <source>
        <dbReference type="EMBL" id="GMT33538.1"/>
    </source>
</evidence>
<feature type="non-terminal residue" evidence="1">
    <location>
        <position position="1"/>
    </location>
</feature>
<comment type="caution">
    <text evidence="1">The sequence shown here is derived from an EMBL/GenBank/DDBJ whole genome shotgun (WGS) entry which is preliminary data.</text>
</comment>
<sequence>SLLSFGCFLFFSSSNSMSNIRLLEFTVQCKIIEDSDKPFSAETAAAVAEEMTQALLDLRVRGESTAALTIKPRSRRNSELKNAPVSSASRTTTSGLYMSLDTIVSRVMFVYMDKEGVRHRKCTMETSQDCPLIEMLRANTAKADLPAQKCRVFSCDKQWGEVKEVDLHKMGTNALLTFLTRRSSRVNFIVDYINTQSERKRPEAFDLSEVKLID</sequence>
<name>A0AAV5WTF4_9BILA</name>
<gene>
    <name evidence="1" type="ORF">PFISCL1PPCAC_24835</name>
</gene>
<dbReference type="AlphaFoldDB" id="A0AAV5WTF4"/>